<dbReference type="PANTHER" id="PTHR37813:SF1">
    <property type="entry name" value="FELS-2 PROPHAGE PROTEIN"/>
    <property type="match status" value="1"/>
</dbReference>
<organism evidence="12 13">
    <name type="scientific">Salinicoccus halitifaciens</name>
    <dbReference type="NCBI Taxonomy" id="1073415"/>
    <lineage>
        <taxon>Bacteria</taxon>
        <taxon>Bacillati</taxon>
        <taxon>Bacillota</taxon>
        <taxon>Bacilli</taxon>
        <taxon>Bacillales</taxon>
        <taxon>Staphylococcaceae</taxon>
        <taxon>Salinicoccus</taxon>
    </lineage>
</organism>
<keyword evidence="6" id="KW-0645">Protease</keyword>
<accession>A0ABV2E5T4</accession>
<dbReference type="EMBL" id="JBDZDV010000001">
    <property type="protein sequence ID" value="MET3109764.1"/>
    <property type="molecule type" value="Genomic_DNA"/>
</dbReference>
<keyword evidence="9" id="KW-0812">Transmembrane</keyword>
<gene>
    <name evidence="12" type="ORF">ABHD89_000152</name>
</gene>
<dbReference type="Pfam" id="PF10145">
    <property type="entry name" value="PhageMin_Tail"/>
    <property type="match status" value="1"/>
</dbReference>
<feature type="transmembrane region" description="Helical" evidence="9">
    <location>
        <begin position="541"/>
        <end position="563"/>
    </location>
</feature>
<evidence type="ECO:0000256" key="4">
    <source>
        <dbReference type="ARBA" id="ARBA00012322"/>
    </source>
</evidence>
<keyword evidence="9" id="KW-1133">Transmembrane helix</keyword>
<evidence type="ECO:0000256" key="1">
    <source>
        <dbReference type="ARBA" id="ARBA00001667"/>
    </source>
</evidence>
<keyword evidence="13" id="KW-1185">Reference proteome</keyword>
<feature type="coiled-coil region" evidence="7">
    <location>
        <begin position="51"/>
        <end position="113"/>
    </location>
</feature>
<feature type="transmembrane region" description="Helical" evidence="9">
    <location>
        <begin position="485"/>
        <end position="507"/>
    </location>
</feature>
<keyword evidence="6" id="KW-0378">Hydrolase</keyword>
<feature type="region of interest" description="Disordered" evidence="8">
    <location>
        <begin position="1124"/>
        <end position="1143"/>
    </location>
</feature>
<comment type="caution">
    <text evidence="12">The sequence shown here is derived from an EMBL/GenBank/DDBJ whole genome shotgun (WGS) entry which is preliminary data.</text>
</comment>
<evidence type="ECO:0000256" key="2">
    <source>
        <dbReference type="ARBA" id="ARBA00001947"/>
    </source>
</evidence>
<keyword evidence="6" id="KW-0482">Metalloprotease</keyword>
<keyword evidence="9" id="KW-0472">Membrane</keyword>
<comment type="cofactor">
    <cofactor evidence="2">
        <name>Zn(2+)</name>
        <dbReference type="ChEBI" id="CHEBI:29105"/>
    </cofactor>
</comment>
<dbReference type="SUPFAM" id="SSF57997">
    <property type="entry name" value="Tropomyosin"/>
    <property type="match status" value="1"/>
</dbReference>
<dbReference type="Proteomes" id="UP001549019">
    <property type="component" value="Unassembled WGS sequence"/>
</dbReference>
<dbReference type="InterPro" id="IPR010090">
    <property type="entry name" value="Phage_tape_meas"/>
</dbReference>
<sequence length="1484" mass="161514">MVVDLDLNTTKLNSSVTGLQRQMRMVNSALKANLSGLKDSGSESDRLATKIDGLNKKQKIQEAIVEETEKNYQELVKTKGAASKEAEAYANNLNKEQAKLRDVTAELEEMERQHKVMTSPWTKLSQGLDDYGNRLKSIGDHTMQIGKTGMKWITAPAVALGTVGVKSAMDYEYAMSKVQGLLNATDEDMSKLDASAKEWGGSTSYSATEVANAFEFMSLAGWDVEQQTQSIGGALKFTEATGLELAHGVDLITDSMGALGIETADLDGYLDSLVATQSNSNTTAEEMMQAYIRAGSTMNAMNFSVDETNAMLGVLADNGIKGAEAGTKLNSIFAKLVNPTGQTAQAFEDLGISMANADGTMKSSDEILQEIKTKTEGLTDAERNRYISMIAGTENLSSMNTLLDASGGKLEEYTKLNEESNGALDELHTIMKDNLKGDFEEFVSSLEATALSIGEMLLPAVRNIIQWMTDMINKFNDLSDGTKGAIVAFGGVAAAIPPVLVGVGGFIKIVGSAMTSLAPLASSIAKNGGLLKTLGLAFRGLTGPIGLGITIIGVLVTAFMTAYTNSETFRNGIQAVGDKAKEVWDYIKEFGSGVKNLFTGSEENGKKILSAIGVTDDNISRITGLRDNILEVKDRVLELGNSIADRVRPALQGVMDFIDEVGTSLTSMWEDNSANIIPIVTNIGNGISNVFKGILATIEFIMPAVEFIIKMVWENIQGVIRGGLKVIDGLVKLFSGIFTGDFSKMWEGVKSIFTGAIQAVWNGFQLLFYGRIIKGVGSLVKLFTGSIRGLWTSVTGFFRNLFDDGVIIIGQLNTRINNIVSRLVSSVINFFRRMFNNTIDTVRRLGSRAYELFRNMGTRVSNTVGNLFRSVRNFFTNMRSNVTSITTRLRDTAVNLFNALRTRVTNTVRNLYNSVRNLFSNLLSNVRSTVTNLRNRVVNLFTNMRTRVVSGVQNLRDKVSNLFGRIRDRATDIFDKMVDGAKKLPRRLGNAIKNGASKAVDGVKSLGNSIINQLEKVINRVIGGLNNITGKLGITSTISEVSINRFSKGTGAPSSATKNGAIAHDMLATVGDRGIGNGKGTRELVQYPDGTAGLYDNDATIFAPKGTIIYNNRQTEEILDSLPRFSKGTTNAGSGTKNGNNKKDKKGLFGTIGDVLSNTWDYIKNPGKALDAVIDSIAPDFSGFSGFAGALLRGGFNFFKDKALDWITGIFKDNEGGEVSGGSILNRAITARFGRYPAHIARQLGVTRHYGLDTAHRYERLTSPVTGKVTRVWHDKYGGNSIQIKSGELNWWFMHMQSIARQVGDMVKAGKTNLGVTGNTGLRTTGYHLHTQAMRGGIGNAFAIDPLPLLKKAGYATGGFVTDGLYRLGEEGYGEWIIPTDPKRRTDAMKLLAYAGKSLQKNNGNLRPNNLPNINTSNEVSELKQLINKQQEQLDQNNQMIELLAKIAEKEYVALYDKRKLAKELEPEITKRAEYENGRRARFS</sequence>
<dbReference type="InterPro" id="IPR011055">
    <property type="entry name" value="Dup_hybrid_motif"/>
</dbReference>
<feature type="coiled-coil region" evidence="7">
    <location>
        <begin position="1413"/>
        <end position="1451"/>
    </location>
</feature>
<evidence type="ECO:0000259" key="10">
    <source>
        <dbReference type="Pfam" id="PF01551"/>
    </source>
</evidence>
<feature type="compositionally biased region" description="Low complexity" evidence="8">
    <location>
        <begin position="1127"/>
        <end position="1139"/>
    </location>
</feature>
<dbReference type="InterPro" id="IPR016047">
    <property type="entry name" value="M23ase_b-sheet_dom"/>
</dbReference>
<feature type="domain" description="Phage tail tape measure protein" evidence="11">
    <location>
        <begin position="195"/>
        <end position="392"/>
    </location>
</feature>
<dbReference type="Gene3D" id="1.20.120.20">
    <property type="entry name" value="Apolipoprotein"/>
    <property type="match status" value="1"/>
</dbReference>
<feature type="domain" description="M23ase beta-sheet core" evidence="10">
    <location>
        <begin position="1248"/>
        <end position="1336"/>
    </location>
</feature>
<dbReference type="NCBIfam" id="TIGR01760">
    <property type="entry name" value="tape_meas_TP901"/>
    <property type="match status" value="1"/>
</dbReference>
<name>A0ABV2E5T4_9STAP</name>
<dbReference type="Pfam" id="PF01551">
    <property type="entry name" value="Peptidase_M23"/>
    <property type="match status" value="1"/>
</dbReference>
<evidence type="ECO:0000259" key="11">
    <source>
        <dbReference type="Pfam" id="PF10145"/>
    </source>
</evidence>
<keyword evidence="5" id="KW-1188">Viral release from host cell</keyword>
<evidence type="ECO:0000256" key="5">
    <source>
        <dbReference type="ARBA" id="ARBA00022612"/>
    </source>
</evidence>
<dbReference type="PANTHER" id="PTHR37813">
    <property type="entry name" value="FELS-2 PROPHAGE PROTEIN"/>
    <property type="match status" value="1"/>
</dbReference>
<evidence type="ECO:0000256" key="8">
    <source>
        <dbReference type="SAM" id="MobiDB-lite"/>
    </source>
</evidence>
<comment type="similarity">
    <text evidence="3">Belongs to the peptidase M23B family.</text>
</comment>
<dbReference type="CDD" id="cd12797">
    <property type="entry name" value="M23_peptidase"/>
    <property type="match status" value="1"/>
</dbReference>
<protein>
    <recommendedName>
        <fullName evidence="4">lysostaphin</fullName>
        <ecNumber evidence="4">3.4.24.75</ecNumber>
    </recommendedName>
</protein>
<evidence type="ECO:0000256" key="6">
    <source>
        <dbReference type="ARBA" id="ARBA00023049"/>
    </source>
</evidence>
<evidence type="ECO:0000256" key="9">
    <source>
        <dbReference type="SAM" id="Phobius"/>
    </source>
</evidence>
<evidence type="ECO:0000313" key="13">
    <source>
        <dbReference type="Proteomes" id="UP001549019"/>
    </source>
</evidence>
<evidence type="ECO:0000256" key="7">
    <source>
        <dbReference type="SAM" id="Coils"/>
    </source>
</evidence>
<dbReference type="SUPFAM" id="SSF58113">
    <property type="entry name" value="Apolipoprotein A-I"/>
    <property type="match status" value="1"/>
</dbReference>
<evidence type="ECO:0000313" key="12">
    <source>
        <dbReference type="EMBL" id="MET3109764.1"/>
    </source>
</evidence>
<dbReference type="Gene3D" id="2.70.70.10">
    <property type="entry name" value="Glucose Permease (Domain IIA)"/>
    <property type="match status" value="1"/>
</dbReference>
<proteinExistence type="inferred from homology"/>
<dbReference type="EC" id="3.4.24.75" evidence="4"/>
<reference evidence="12 13" key="1">
    <citation type="submission" date="2024-05" db="EMBL/GenBank/DDBJ databases">
        <title>Genomic Encyclopedia of Type Strains, Phase IV (KMG-IV): sequencing the most valuable type-strain genomes for metagenomic binning, comparative biology and taxonomic classification.</title>
        <authorList>
            <person name="Goeker M."/>
        </authorList>
    </citation>
    <scope>NUCLEOTIDE SEQUENCE [LARGE SCALE GENOMIC DNA]</scope>
    <source>
        <strain evidence="12 13">DSM 25286</strain>
    </source>
</reference>
<dbReference type="SUPFAM" id="SSF51261">
    <property type="entry name" value="Duplicated hybrid motif"/>
    <property type="match status" value="1"/>
</dbReference>
<comment type="catalytic activity">
    <reaction evidence="1">
        <text>Hydrolysis of the -Gly-|-Gly- bond in the pentaglycine inter-peptide link joining staphylococcal cell wall peptidoglycans.</text>
        <dbReference type="EC" id="3.4.24.75"/>
    </reaction>
</comment>
<evidence type="ECO:0000256" key="3">
    <source>
        <dbReference type="ARBA" id="ARBA00006646"/>
    </source>
</evidence>
<keyword evidence="7" id="KW-0175">Coiled coil</keyword>